<evidence type="ECO:0000256" key="3">
    <source>
        <dbReference type="SAM" id="Phobius"/>
    </source>
</evidence>
<dbReference type="STRING" id="1209926.A0A1G4BA07"/>
<accession>A0A1G4BA07</accession>
<keyword evidence="3" id="KW-0812">Transmembrane</keyword>
<dbReference type="EMBL" id="MJBS01000048">
    <property type="protein sequence ID" value="OHE98244.1"/>
    <property type="molecule type" value="Genomic_DNA"/>
</dbReference>
<dbReference type="GeneID" id="34559592"/>
<organism evidence="4 5">
    <name type="scientific">Colletotrichum orchidophilum</name>
    <dbReference type="NCBI Taxonomy" id="1209926"/>
    <lineage>
        <taxon>Eukaryota</taxon>
        <taxon>Fungi</taxon>
        <taxon>Dikarya</taxon>
        <taxon>Ascomycota</taxon>
        <taxon>Pezizomycotina</taxon>
        <taxon>Sordariomycetes</taxon>
        <taxon>Hypocreomycetidae</taxon>
        <taxon>Glomerellales</taxon>
        <taxon>Glomerellaceae</taxon>
        <taxon>Colletotrichum</taxon>
    </lineage>
</organism>
<keyword evidence="5" id="KW-1185">Reference proteome</keyword>
<evidence type="ECO:0000256" key="1">
    <source>
        <dbReference type="SAM" id="Coils"/>
    </source>
</evidence>
<gene>
    <name evidence="4" type="ORF">CORC01_06441</name>
</gene>
<proteinExistence type="predicted"/>
<feature type="coiled-coil region" evidence="1">
    <location>
        <begin position="702"/>
        <end position="757"/>
    </location>
</feature>
<feature type="region of interest" description="Disordered" evidence="2">
    <location>
        <begin position="791"/>
        <end position="841"/>
    </location>
</feature>
<dbReference type="RefSeq" id="XP_022475394.1">
    <property type="nucleotide sequence ID" value="XM_022618082.1"/>
</dbReference>
<dbReference type="OrthoDB" id="4846072at2759"/>
<feature type="compositionally biased region" description="Basic and acidic residues" evidence="2">
    <location>
        <begin position="810"/>
        <end position="820"/>
    </location>
</feature>
<evidence type="ECO:0000256" key="2">
    <source>
        <dbReference type="SAM" id="MobiDB-lite"/>
    </source>
</evidence>
<dbReference type="AlphaFoldDB" id="A0A1G4BA07"/>
<dbReference type="Proteomes" id="UP000176998">
    <property type="component" value="Unassembled WGS sequence"/>
</dbReference>
<evidence type="ECO:0000313" key="4">
    <source>
        <dbReference type="EMBL" id="OHE98244.1"/>
    </source>
</evidence>
<feature type="coiled-coil region" evidence="1">
    <location>
        <begin position="508"/>
        <end position="668"/>
    </location>
</feature>
<name>A0A1G4BA07_9PEZI</name>
<sequence length="841" mass="94955">MIDPFSVGFAFSGIMAILMAVCSGGNFVYEFLSEQLLYWRITDLLFSIAFAWFFTHTLIAGFYFYLAFINPMIGTYVPFLRISDETTEKANELLQHYAAYNLIPYGSNAVSSLVTAGVFILQAVYGLKHFAADAYFGIGRVLSSRQPAIIRTSKQIPTPQPPTDRKVPVFVPAPSEVNRCTRKKDACDGIRERLSQSLKQGNLYAFELSKLDENELDLRAALKIEQQRNRYVINTLNQAKLQLSEHQEDSNTIERLQQELEGMKKQVEEAEYRAKDAEGCLRSANSYADSITERKNSQIQKLQTIFREYVLSKRDELGGLYNEVKALKRDRSSPDSKALQEKLEAQAAKNGVTITEKEARITTLEAEVTALKAAQEEKEKMLDDVKTDNENMSRDLQAMEMQVRETKTAAATGHELAIITKDSNVINELEEKLAATKAALSFAQSSAAFELSIKRREAKDQQADHRDTERRMAAIINELRGELTNVKAQAETTIESHASQLREAAEFKLEAERIVAGLRDQAEQMRQDNEAFREQAQHMADQDPRIALLQQERDAAIENNRRIEEAATAAVHEKEEQVAKLETDLRTIRKEKEEGDADADKLMEDFVEEVEKHEETLKSEKAARELVIELKEAAQDQLAEQESLKAEIDQLNEEYNKLAVSKREFADQELLNSNLARKSKKKELATKDGIIDLIKKAHESVMAKKDAEIARLDAESKKYKTRYSSGCDSNTKLRDKTEQARKDLKLLAATIRDLENRAKNPTKHRSALTALESGTATKVVEQIEQGEHLLFRSSSPIRATKGGNVAQGSKDAKPKREILPLRRRAAQLPQNAETPEAEMEE</sequence>
<protein>
    <submittedName>
        <fullName evidence="4">Uncharacterized protein</fullName>
    </submittedName>
</protein>
<keyword evidence="3" id="KW-1133">Transmembrane helix</keyword>
<reference evidence="4 5" key="1">
    <citation type="submission" date="2016-09" db="EMBL/GenBank/DDBJ databases">
        <authorList>
            <person name="Capua I."/>
            <person name="De Benedictis P."/>
            <person name="Joannis T."/>
            <person name="Lombin L.H."/>
            <person name="Cattoli G."/>
        </authorList>
    </citation>
    <scope>NUCLEOTIDE SEQUENCE [LARGE SCALE GENOMIC DNA]</scope>
    <source>
        <strain evidence="4 5">IMI 309357</strain>
    </source>
</reference>
<keyword evidence="3" id="KW-0472">Membrane</keyword>
<feature type="coiled-coil region" evidence="1">
    <location>
        <begin position="236"/>
        <end position="280"/>
    </location>
</feature>
<feature type="coiled-coil region" evidence="1">
    <location>
        <begin position="354"/>
        <end position="478"/>
    </location>
</feature>
<comment type="caution">
    <text evidence="4">The sequence shown here is derived from an EMBL/GenBank/DDBJ whole genome shotgun (WGS) entry which is preliminary data.</text>
</comment>
<evidence type="ECO:0000313" key="5">
    <source>
        <dbReference type="Proteomes" id="UP000176998"/>
    </source>
</evidence>
<keyword evidence="1" id="KW-0175">Coiled coil</keyword>
<feature type="transmembrane region" description="Helical" evidence="3">
    <location>
        <begin position="6"/>
        <end position="32"/>
    </location>
</feature>
<feature type="transmembrane region" description="Helical" evidence="3">
    <location>
        <begin position="44"/>
        <end position="66"/>
    </location>
</feature>